<feature type="transmembrane region" description="Helical" evidence="10">
    <location>
        <begin position="533"/>
        <end position="560"/>
    </location>
</feature>
<dbReference type="Proteomes" id="UP000284706">
    <property type="component" value="Unassembled WGS sequence"/>
</dbReference>
<comment type="subcellular location">
    <subcellularLocation>
        <location evidence="1">Membrane</location>
        <topology evidence="1">Multi-pass membrane protein</topology>
    </subcellularLocation>
</comment>
<reference evidence="11 12" key="1">
    <citation type="journal article" date="2018" name="Evol. Lett.">
        <title>Horizontal gene cluster transfer increased hallucinogenic mushroom diversity.</title>
        <authorList>
            <person name="Reynolds H.T."/>
            <person name="Vijayakumar V."/>
            <person name="Gluck-Thaler E."/>
            <person name="Korotkin H.B."/>
            <person name="Matheny P.B."/>
            <person name="Slot J.C."/>
        </authorList>
    </citation>
    <scope>NUCLEOTIDE SEQUENCE [LARGE SCALE GENOMIC DNA]</scope>
    <source>
        <strain evidence="11 12">SRW20</strain>
    </source>
</reference>
<evidence type="ECO:0000256" key="9">
    <source>
        <dbReference type="SAM" id="MobiDB-lite"/>
    </source>
</evidence>
<evidence type="ECO:0000313" key="11">
    <source>
        <dbReference type="EMBL" id="PPQ65543.1"/>
    </source>
</evidence>
<feature type="transmembrane region" description="Helical" evidence="10">
    <location>
        <begin position="396"/>
        <end position="420"/>
    </location>
</feature>
<evidence type="ECO:0000256" key="8">
    <source>
        <dbReference type="ARBA" id="ARBA00023136"/>
    </source>
</evidence>
<feature type="region of interest" description="Disordered" evidence="9">
    <location>
        <begin position="770"/>
        <end position="791"/>
    </location>
</feature>
<feature type="transmembrane region" description="Helical" evidence="10">
    <location>
        <begin position="669"/>
        <end position="685"/>
    </location>
</feature>
<evidence type="ECO:0000256" key="6">
    <source>
        <dbReference type="ARBA" id="ARBA00022989"/>
    </source>
</evidence>
<keyword evidence="8 10" id="KW-0472">Membrane</keyword>
<evidence type="ECO:0000256" key="4">
    <source>
        <dbReference type="ARBA" id="ARBA00022692"/>
    </source>
</evidence>
<keyword evidence="5" id="KW-0630">Potassium</keyword>
<dbReference type="InterPro" id="IPR051143">
    <property type="entry name" value="TrkH_K-transport"/>
</dbReference>
<evidence type="ECO:0000313" key="12">
    <source>
        <dbReference type="Proteomes" id="UP000284706"/>
    </source>
</evidence>
<dbReference type="GO" id="GO:0030007">
    <property type="term" value="P:intracellular potassium ion homeostasis"/>
    <property type="evidence" value="ECO:0007669"/>
    <property type="project" value="TreeGrafter"/>
</dbReference>
<dbReference type="Pfam" id="PF02386">
    <property type="entry name" value="TrkH"/>
    <property type="match status" value="1"/>
</dbReference>
<feature type="region of interest" description="Disordered" evidence="9">
    <location>
        <begin position="277"/>
        <end position="301"/>
    </location>
</feature>
<evidence type="ECO:0000256" key="1">
    <source>
        <dbReference type="ARBA" id="ARBA00004141"/>
    </source>
</evidence>
<feature type="transmembrane region" description="Helical" evidence="10">
    <location>
        <begin position="581"/>
        <end position="608"/>
    </location>
</feature>
<keyword evidence="7" id="KW-0406">Ion transport</keyword>
<proteinExistence type="predicted"/>
<dbReference type="InParanoid" id="A0A409VGZ6"/>
<dbReference type="OrthoDB" id="9999863at2759"/>
<keyword evidence="2" id="KW-0813">Transport</keyword>
<keyword evidence="12" id="KW-1185">Reference proteome</keyword>
<evidence type="ECO:0000256" key="5">
    <source>
        <dbReference type="ARBA" id="ARBA00022958"/>
    </source>
</evidence>
<comment type="caution">
    <text evidence="11">The sequence shown here is derived from an EMBL/GenBank/DDBJ whole genome shotgun (WGS) entry which is preliminary data.</text>
</comment>
<evidence type="ECO:0000256" key="7">
    <source>
        <dbReference type="ARBA" id="ARBA00023065"/>
    </source>
</evidence>
<dbReference type="PANTHER" id="PTHR31064:SF30">
    <property type="entry name" value="HIGH-AFFINITY POTASSIUM TRANSPORT PROTEIN-RELATED"/>
    <property type="match status" value="1"/>
</dbReference>
<gene>
    <name evidence="11" type="ORF">CVT26_000500</name>
</gene>
<keyword evidence="4 10" id="KW-0812">Transmembrane</keyword>
<dbReference type="NCBIfam" id="TIGR00934">
    <property type="entry name" value="2a38euk"/>
    <property type="match status" value="1"/>
</dbReference>
<dbReference type="GO" id="GO:0140107">
    <property type="term" value="F:high-affinity potassium ion transmembrane transporter activity"/>
    <property type="evidence" value="ECO:0007669"/>
    <property type="project" value="TreeGrafter"/>
</dbReference>
<evidence type="ECO:0008006" key="13">
    <source>
        <dbReference type="Google" id="ProtNLM"/>
    </source>
</evidence>
<evidence type="ECO:0000256" key="10">
    <source>
        <dbReference type="SAM" id="Phobius"/>
    </source>
</evidence>
<organism evidence="11 12">
    <name type="scientific">Gymnopilus dilepis</name>
    <dbReference type="NCBI Taxonomy" id="231916"/>
    <lineage>
        <taxon>Eukaryota</taxon>
        <taxon>Fungi</taxon>
        <taxon>Dikarya</taxon>
        <taxon>Basidiomycota</taxon>
        <taxon>Agaricomycotina</taxon>
        <taxon>Agaricomycetes</taxon>
        <taxon>Agaricomycetidae</taxon>
        <taxon>Agaricales</taxon>
        <taxon>Agaricineae</taxon>
        <taxon>Hymenogastraceae</taxon>
        <taxon>Gymnopilus</taxon>
    </lineage>
</organism>
<feature type="transmembrane region" description="Helical" evidence="10">
    <location>
        <begin position="471"/>
        <end position="497"/>
    </location>
</feature>
<feature type="transmembrane region" description="Helical" evidence="10">
    <location>
        <begin position="697"/>
        <end position="716"/>
    </location>
</feature>
<dbReference type="AlphaFoldDB" id="A0A409VGZ6"/>
<feature type="region of interest" description="Disordered" evidence="9">
    <location>
        <begin position="154"/>
        <end position="189"/>
    </location>
</feature>
<evidence type="ECO:0000256" key="2">
    <source>
        <dbReference type="ARBA" id="ARBA00022448"/>
    </source>
</evidence>
<dbReference type="GO" id="GO:0005886">
    <property type="term" value="C:plasma membrane"/>
    <property type="evidence" value="ECO:0007669"/>
    <property type="project" value="TreeGrafter"/>
</dbReference>
<feature type="transmembrane region" description="Helical" evidence="10">
    <location>
        <begin position="34"/>
        <end position="55"/>
    </location>
</feature>
<keyword evidence="3" id="KW-0633">Potassium transport</keyword>
<dbReference type="FunCoup" id="A0A409VGZ6">
    <property type="interactions" value="55"/>
</dbReference>
<dbReference type="EMBL" id="NHYE01005651">
    <property type="protein sequence ID" value="PPQ65543.1"/>
    <property type="molecule type" value="Genomic_DNA"/>
</dbReference>
<dbReference type="InterPro" id="IPR003445">
    <property type="entry name" value="Cat_transpt"/>
</dbReference>
<protein>
    <recommendedName>
        <fullName evidence="13">Potassium transport protein</fullName>
    </recommendedName>
</protein>
<feature type="transmembrane region" description="Helical" evidence="10">
    <location>
        <begin position="67"/>
        <end position="88"/>
    </location>
</feature>
<sequence>MENGLYSSANPSAADKSSTVLVKFVNFIKEETTFYRVHLAAFTFIPLIFSGIFYASNGRYHITFLDSLFLCYSAMTVTGLSTVDLSTITVWQQVILYFLMAIGDITIVSWIMVLIRKRFFVTHCEYVVAKRKRPRSLRSRSSFMQSISAPIASFKQRQPAERQDKPPQQDVGKSPPTSPPGPQFNFIGPTPLTTLEAIEEQPQELSGDTLTDLYKEKHDAIISDGPLSSSPKSDNLVLSPVSEPYLRSPPVVEFAPTTTISPRVPNNNPMLALRDRRTVPRRRSQATMLSTRSEVPGVPDHELPKAKYQGLGGFPGPSFLAQQVLRITAPHAYPKIQRKLERTWTLPSVTTLQSENVPWLNFNGLVVGRNSDFRTETLTDEQLEDIGGAEYRALRLLSWLAPTYFIVCQLVTVLLFLPWLSVTSAYDGVFQAQPRLVSKSWFSFFQVMGAYTGGGLSLVDAGMVPFQNAYLMIIALGFAILAGNHALPIFLRLIIWISSKVLPQDSDAQVPLSFLLDHPRRCFLYLFPSHQTWFLVVCLVAFSIIEWVAFLVLNIGLPAYESIPTGPRVIAGLFQGLAVRASGFSIVPLASMAPALLFLYVVMMYIAVYPVAMSIRTTNVYEERSLGVFEPPPDDEDEEPADLNQIKSGKERVGRYIGWHLRRQLSIDIWWLVWAVFLIAIIERGKLMDPSIKWFDLFRVLFELVSAFGGIGLSLGFPDDNFSFSGAFHPLSKLVVIVIMVRGRHRGLPVAVDRAVLLPSELVVNNAEAGNNQAKREGETNNINGTLGLVP</sequence>
<dbReference type="STRING" id="231916.A0A409VGZ6"/>
<dbReference type="PANTHER" id="PTHR31064">
    <property type="entry name" value="POTASSIUM TRANSPORT PROTEIN DDB_G0292412-RELATED"/>
    <property type="match status" value="1"/>
</dbReference>
<feature type="compositionally biased region" description="Basic and acidic residues" evidence="9">
    <location>
        <begin position="158"/>
        <end position="167"/>
    </location>
</feature>
<name>A0A409VGZ6_9AGAR</name>
<dbReference type="GO" id="GO:1990573">
    <property type="term" value="P:potassium ion import across plasma membrane"/>
    <property type="evidence" value="ECO:0007669"/>
    <property type="project" value="TreeGrafter"/>
</dbReference>
<evidence type="ECO:0000256" key="3">
    <source>
        <dbReference type="ARBA" id="ARBA00022538"/>
    </source>
</evidence>
<keyword evidence="6 10" id="KW-1133">Transmembrane helix</keyword>
<feature type="transmembrane region" description="Helical" evidence="10">
    <location>
        <begin position="94"/>
        <end position="115"/>
    </location>
</feature>
<dbReference type="InterPro" id="IPR004773">
    <property type="entry name" value="K/Na_transp_Trk1/HKT1"/>
</dbReference>
<accession>A0A409VGZ6</accession>